<organism evidence="1 2">
    <name type="scientific">Alteracholeplasma palmae (strain ATCC 49389 / J233)</name>
    <name type="common">Acholeplasma palmae</name>
    <dbReference type="NCBI Taxonomy" id="1318466"/>
    <lineage>
        <taxon>Bacteria</taxon>
        <taxon>Bacillati</taxon>
        <taxon>Mycoplasmatota</taxon>
        <taxon>Mollicutes</taxon>
        <taxon>Acholeplasmatales</taxon>
        <taxon>Acholeplasmataceae</taxon>
        <taxon>Acholeplasma</taxon>
    </lineage>
</organism>
<dbReference type="KEGG" id="apal:BN85403250"/>
<evidence type="ECO:0000313" key="1">
    <source>
        <dbReference type="EMBL" id="CCV63902.1"/>
    </source>
</evidence>
<accession>U4KK55</accession>
<dbReference type="RefSeq" id="WP_026656197.1">
    <property type="nucleotide sequence ID" value="NC_022538.1"/>
</dbReference>
<dbReference type="STRING" id="1318466.BN85403250"/>
<dbReference type="SUPFAM" id="SSF55729">
    <property type="entry name" value="Acyl-CoA N-acyltransferases (Nat)"/>
    <property type="match status" value="1"/>
</dbReference>
<keyword evidence="2" id="KW-1185">Reference proteome</keyword>
<dbReference type="EMBL" id="FO681347">
    <property type="protein sequence ID" value="CCV63902.1"/>
    <property type="molecule type" value="Genomic_DNA"/>
</dbReference>
<dbReference type="InterPro" id="IPR016181">
    <property type="entry name" value="Acyl_CoA_acyltransferase"/>
</dbReference>
<dbReference type="Proteomes" id="UP000032740">
    <property type="component" value="Chromosome"/>
</dbReference>
<protein>
    <submittedName>
        <fullName evidence="1">Uncharacterized protein</fullName>
    </submittedName>
</protein>
<dbReference type="Gene3D" id="3.40.630.30">
    <property type="match status" value="1"/>
</dbReference>
<reference evidence="1 2" key="1">
    <citation type="journal article" date="2013" name="J. Mol. Microbiol. Biotechnol.">
        <title>Analysis of the Complete Genomes of Acholeplasma brassicae , A. palmae and A. laidlawii and Their Comparison to the Obligate Parasites from ' Candidatus Phytoplasma'.</title>
        <authorList>
            <person name="Kube M."/>
            <person name="Siewert C."/>
            <person name="Migdoll A.M."/>
            <person name="Duduk B."/>
            <person name="Holz S."/>
            <person name="Rabus R."/>
            <person name="Seemuller E."/>
            <person name="Mitrovic J."/>
            <person name="Muller I."/>
            <person name="Buttner C."/>
            <person name="Reinhardt R."/>
        </authorList>
    </citation>
    <scope>NUCLEOTIDE SEQUENCE [LARGE SCALE GENOMIC DNA]</scope>
    <source>
        <strain evidence="1 2">J233</strain>
    </source>
</reference>
<gene>
    <name evidence="1" type="ORF">BN85403250</name>
</gene>
<dbReference type="AlphaFoldDB" id="U4KK55"/>
<name>U4KK55_ALTPJ</name>
<proteinExistence type="predicted"/>
<evidence type="ECO:0000313" key="2">
    <source>
        <dbReference type="Proteomes" id="UP000032740"/>
    </source>
</evidence>
<sequence length="82" mass="9926">MIRKAITNDKKDIYRLLKQIAKLHHNLYPDHFEEVDSKYDLKEVEQLINSPDKLVLVYEKDHQVFGYLIGWMKRVFSLMIYV</sequence>
<dbReference type="OrthoDB" id="9805924at2"/>
<dbReference type="HOGENOM" id="CLU_2756046_0_0_14"/>